<dbReference type="AlphaFoldDB" id="A0A7L0INI1"/>
<feature type="compositionally biased region" description="Basic residues" evidence="1">
    <location>
        <begin position="249"/>
        <end position="265"/>
    </location>
</feature>
<feature type="non-terminal residue" evidence="3">
    <location>
        <position position="1"/>
    </location>
</feature>
<dbReference type="PANTHER" id="PTHR14625:SF3">
    <property type="entry name" value="MICROCEPHALIN"/>
    <property type="match status" value="1"/>
</dbReference>
<feature type="region of interest" description="Disordered" evidence="1">
    <location>
        <begin position="232"/>
        <end position="297"/>
    </location>
</feature>
<feature type="compositionally biased region" description="Basic and acidic residues" evidence="1">
    <location>
        <begin position="268"/>
        <end position="279"/>
    </location>
</feature>
<dbReference type="GO" id="GO:0000278">
    <property type="term" value="P:mitotic cell cycle"/>
    <property type="evidence" value="ECO:0007669"/>
    <property type="project" value="TreeGrafter"/>
</dbReference>
<dbReference type="CDD" id="cd17716">
    <property type="entry name" value="BRCT_microcephalin_rpt1"/>
    <property type="match status" value="1"/>
</dbReference>
<dbReference type="Pfam" id="PF12738">
    <property type="entry name" value="PTCB-BRCT"/>
    <property type="match status" value="1"/>
</dbReference>
<feature type="domain" description="BRCT" evidence="2">
    <location>
        <begin position="4"/>
        <end position="41"/>
    </location>
</feature>
<sequence>VFLQVSKTLNKHVTHVVFKDGRLTTWKKAQKLGVKTVSVLWVEKCQETGVHVDESLFPAVDTNEGFPLLIKKHKCMQPKDFVEKTPENYRKLQRRLDQMAKDLALQKTAINAETDVPVLLFEDNGSLIYSPVNKIKDQCNAIARGMKDMKKKRENLSPDGSQMSQILPSSSPGGCLLSTCVLTNSNALLPGEQMEDCLNSSYGYLWGTEKLKRQKTEVVEHSCDTWTDTFVSPSASVSSPSQGNERKSLTPKRHTRSSLTKKRIIQHTSDDKLSLEKKQSKFPKKNQKNEKSKTTSIANESSLLRHFDHITPSKKLVQLNSVPSLIGNLSNSPMNSEDLNTCSLDKSFPVDKNYSILEDKKRKKLLPLPNLKLVTSELGASGSKGLLQAVTTYCKSYCTEEASYEDFFSSSNLNENEVQIRVPNESQSRPEVCFKDSFTSKDLCHVSFSEPRNTTKKSRKKSISVNDFPVKKKFKPAKLPGSMSLNVSDGTAGALVSDDVNRLPQHAHEKSYRNNMNYYAHTTG</sequence>
<evidence type="ECO:0000313" key="4">
    <source>
        <dbReference type="Proteomes" id="UP000520962"/>
    </source>
</evidence>
<keyword evidence="4" id="KW-1185">Reference proteome</keyword>
<dbReference type="PANTHER" id="PTHR14625">
    <property type="entry name" value="MICROCEPHALIN"/>
    <property type="match status" value="1"/>
</dbReference>
<dbReference type="SUPFAM" id="SSF52113">
    <property type="entry name" value="BRCT domain"/>
    <property type="match status" value="1"/>
</dbReference>
<accession>A0A7L0INI1</accession>
<dbReference type="EMBL" id="VXAH01000092">
    <property type="protein sequence ID" value="NXK33906.1"/>
    <property type="molecule type" value="Genomic_DNA"/>
</dbReference>
<dbReference type="Gene3D" id="3.40.50.10190">
    <property type="entry name" value="BRCT domain"/>
    <property type="match status" value="1"/>
</dbReference>
<protein>
    <submittedName>
        <fullName evidence="3">MCPH1 protein</fullName>
    </submittedName>
</protein>
<dbReference type="Proteomes" id="UP000520962">
    <property type="component" value="Unassembled WGS sequence"/>
</dbReference>
<comment type="caution">
    <text evidence="3">The sequence shown here is derived from an EMBL/GenBank/DDBJ whole genome shotgun (WGS) entry which is preliminary data.</text>
</comment>
<evidence type="ECO:0000259" key="2">
    <source>
        <dbReference type="Pfam" id="PF12738"/>
    </source>
</evidence>
<dbReference type="InterPro" id="IPR022047">
    <property type="entry name" value="Microcephalin-like"/>
</dbReference>
<gene>
    <name evidence="3" type="primary">Mcph1</name>
    <name evidence="3" type="ORF">PIPCHL_R15671</name>
</gene>
<dbReference type="InterPro" id="IPR036420">
    <property type="entry name" value="BRCT_dom_sf"/>
</dbReference>
<reference evidence="3 4" key="1">
    <citation type="submission" date="2019-09" db="EMBL/GenBank/DDBJ databases">
        <title>Bird 10,000 Genomes (B10K) Project - Family phase.</title>
        <authorList>
            <person name="Zhang G."/>
        </authorList>
    </citation>
    <scope>NUCLEOTIDE SEQUENCE [LARGE SCALE GENOMIC DNA]</scope>
    <source>
        <strain evidence="3">B10K-DU-007-02</strain>
        <tissue evidence="3">Mixed tissue sample</tissue>
    </source>
</reference>
<dbReference type="InterPro" id="IPR001357">
    <property type="entry name" value="BRCT_dom"/>
</dbReference>
<proteinExistence type="predicted"/>
<organism evidence="3 4">
    <name type="scientific">Piprites chloris</name>
    <name type="common">Wing-barred manakin</name>
    <dbReference type="NCBI Taxonomy" id="114369"/>
    <lineage>
        <taxon>Eukaryota</taxon>
        <taxon>Metazoa</taxon>
        <taxon>Chordata</taxon>
        <taxon>Craniata</taxon>
        <taxon>Vertebrata</taxon>
        <taxon>Euteleostomi</taxon>
        <taxon>Archelosauria</taxon>
        <taxon>Archosauria</taxon>
        <taxon>Dinosauria</taxon>
        <taxon>Saurischia</taxon>
        <taxon>Theropoda</taxon>
        <taxon>Coelurosauria</taxon>
        <taxon>Aves</taxon>
        <taxon>Neognathae</taxon>
        <taxon>Neoaves</taxon>
        <taxon>Telluraves</taxon>
        <taxon>Australaves</taxon>
        <taxon>Passeriformes</taxon>
        <taxon>Pipridae</taxon>
        <taxon>Piprites</taxon>
    </lineage>
</organism>
<feature type="compositionally biased region" description="Low complexity" evidence="1">
    <location>
        <begin position="232"/>
        <end position="241"/>
    </location>
</feature>
<feature type="non-terminal residue" evidence="3">
    <location>
        <position position="524"/>
    </location>
</feature>
<evidence type="ECO:0000256" key="1">
    <source>
        <dbReference type="SAM" id="MobiDB-lite"/>
    </source>
</evidence>
<evidence type="ECO:0000313" key="3">
    <source>
        <dbReference type="EMBL" id="NXK33906.1"/>
    </source>
</evidence>
<name>A0A7L0INI1_PIPCL</name>